<protein>
    <submittedName>
        <fullName evidence="1">Uncharacterized protein</fullName>
    </submittedName>
</protein>
<dbReference type="AlphaFoldDB" id="A0A2P2PIF1"/>
<dbReference type="EMBL" id="GGEC01074009">
    <property type="protein sequence ID" value="MBX54493.1"/>
    <property type="molecule type" value="Transcribed_RNA"/>
</dbReference>
<sequence>MRSSFSSTCRFRTFTLGTSSWASFLAQIFPRNAWNYF</sequence>
<evidence type="ECO:0000313" key="1">
    <source>
        <dbReference type="EMBL" id="MBX54493.1"/>
    </source>
</evidence>
<proteinExistence type="predicted"/>
<name>A0A2P2PIF1_RHIMU</name>
<accession>A0A2P2PIF1</accession>
<organism evidence="1">
    <name type="scientific">Rhizophora mucronata</name>
    <name type="common">Asiatic mangrove</name>
    <dbReference type="NCBI Taxonomy" id="61149"/>
    <lineage>
        <taxon>Eukaryota</taxon>
        <taxon>Viridiplantae</taxon>
        <taxon>Streptophyta</taxon>
        <taxon>Embryophyta</taxon>
        <taxon>Tracheophyta</taxon>
        <taxon>Spermatophyta</taxon>
        <taxon>Magnoliopsida</taxon>
        <taxon>eudicotyledons</taxon>
        <taxon>Gunneridae</taxon>
        <taxon>Pentapetalae</taxon>
        <taxon>rosids</taxon>
        <taxon>fabids</taxon>
        <taxon>Malpighiales</taxon>
        <taxon>Rhizophoraceae</taxon>
        <taxon>Rhizophora</taxon>
    </lineage>
</organism>
<reference evidence="1" key="1">
    <citation type="submission" date="2018-02" db="EMBL/GenBank/DDBJ databases">
        <title>Rhizophora mucronata_Transcriptome.</title>
        <authorList>
            <person name="Meera S.P."/>
            <person name="Sreeshan A."/>
            <person name="Augustine A."/>
        </authorList>
    </citation>
    <scope>NUCLEOTIDE SEQUENCE</scope>
    <source>
        <tissue evidence="1">Leaf</tissue>
    </source>
</reference>